<evidence type="ECO:0000313" key="2">
    <source>
        <dbReference type="EMBL" id="GJD81054.1"/>
    </source>
</evidence>
<reference evidence="2" key="1">
    <citation type="journal article" date="2016" name="Front. Microbiol.">
        <title>Genome Sequence of the Piezophilic, Mesophilic Sulfate-Reducing Bacterium Desulfovibrio indicus J2T.</title>
        <authorList>
            <person name="Cao J."/>
            <person name="Maignien L."/>
            <person name="Shao Z."/>
            <person name="Alain K."/>
            <person name="Jebbar M."/>
        </authorList>
    </citation>
    <scope>NUCLEOTIDE SEQUENCE</scope>
    <source>
        <strain evidence="2">NBRC 103626</strain>
    </source>
</reference>
<name>A0AA37HT05_9HYPH</name>
<comment type="caution">
    <text evidence="2">The sequence shown here is derived from an EMBL/GenBank/DDBJ whole genome shotgun (WGS) entry which is preliminary data.</text>
</comment>
<organism evidence="2 3">
    <name type="scientific">Methylobacterium gregans</name>
    <dbReference type="NCBI Taxonomy" id="374424"/>
    <lineage>
        <taxon>Bacteria</taxon>
        <taxon>Pseudomonadati</taxon>
        <taxon>Pseudomonadota</taxon>
        <taxon>Alphaproteobacteria</taxon>
        <taxon>Hyphomicrobiales</taxon>
        <taxon>Methylobacteriaceae</taxon>
        <taxon>Methylobacterium</taxon>
    </lineage>
</organism>
<dbReference type="AlphaFoldDB" id="A0AA37HT05"/>
<dbReference type="EMBL" id="BPQM01000125">
    <property type="protein sequence ID" value="GJD81054.1"/>
    <property type="molecule type" value="Genomic_DNA"/>
</dbReference>
<dbReference type="Proteomes" id="UP001055108">
    <property type="component" value="Unassembled WGS sequence"/>
</dbReference>
<accession>A0AA37HT05</accession>
<reference evidence="2" key="2">
    <citation type="submission" date="2021-08" db="EMBL/GenBank/DDBJ databases">
        <authorList>
            <person name="Tani A."/>
            <person name="Ola A."/>
            <person name="Ogura Y."/>
            <person name="Katsura K."/>
            <person name="Hayashi T."/>
        </authorList>
    </citation>
    <scope>NUCLEOTIDE SEQUENCE</scope>
    <source>
        <strain evidence="2">NBRC 103626</strain>
    </source>
</reference>
<evidence type="ECO:0008006" key="4">
    <source>
        <dbReference type="Google" id="ProtNLM"/>
    </source>
</evidence>
<proteinExistence type="predicted"/>
<evidence type="ECO:0000313" key="3">
    <source>
        <dbReference type="Proteomes" id="UP001055108"/>
    </source>
</evidence>
<feature type="region of interest" description="Disordered" evidence="1">
    <location>
        <begin position="119"/>
        <end position="140"/>
    </location>
</feature>
<sequence length="140" mass="14524">MHESTPRETLPPEVRTSEVRTAKAKFAEVLLVCRKCAKRQGLTKGQARALAKAGFRATHPGLEGKKALKPRIVECGCLGPCPKRMLAVATGASAAAGRVLLLDPRDPAAAFPAFGPDFGPNGKLGARPGDASATDRGAPA</sequence>
<keyword evidence="3" id="KW-1185">Reference proteome</keyword>
<gene>
    <name evidence="2" type="ORF">NBEOAGPD_4299</name>
</gene>
<protein>
    <recommendedName>
        <fullName evidence="4">(2Fe-2S) ferredoxin domain-containing protein</fullName>
    </recommendedName>
</protein>
<evidence type="ECO:0000256" key="1">
    <source>
        <dbReference type="SAM" id="MobiDB-lite"/>
    </source>
</evidence>